<proteinExistence type="predicted"/>
<dbReference type="STRING" id="154621.RV11_GL000828"/>
<evidence type="ECO:0000259" key="3">
    <source>
        <dbReference type="Pfam" id="PF13731"/>
    </source>
</evidence>
<dbReference type="RefSeq" id="WP_010767099.1">
    <property type="nucleotide sequence ID" value="NZ_ASWE01000004.1"/>
</dbReference>
<keyword evidence="5" id="KW-1185">Reference proteome</keyword>
<feature type="signal peptide" evidence="2">
    <location>
        <begin position="1"/>
        <end position="27"/>
    </location>
</feature>
<dbReference type="HOGENOM" id="CLU_067278_0_0_9"/>
<feature type="domain" description="WxL" evidence="3">
    <location>
        <begin position="39"/>
        <end position="266"/>
    </location>
</feature>
<organism evidence="4 5">
    <name type="scientific">Enterococcus phoeniculicola ATCC BAA-412</name>
    <dbReference type="NCBI Taxonomy" id="1158610"/>
    <lineage>
        <taxon>Bacteria</taxon>
        <taxon>Bacillati</taxon>
        <taxon>Bacillota</taxon>
        <taxon>Bacilli</taxon>
        <taxon>Lactobacillales</taxon>
        <taxon>Enterococcaceae</taxon>
        <taxon>Enterococcus</taxon>
    </lineage>
</organism>
<sequence length="271" mass="28220">MKTRTVCSAALLALLSTAALLPVGAAAAESATPVPAVGKGTITYEQGNEKPEVTPPGEEGPEIDGPDTPEDWNPLMIVGATTLDFDTQKIGTFTADQVYNAKDFTTTETASGDAVTMENFVKFRDIRGVKNHDYTVSAQMTKQFTAFDGTAYDEDLILKGASLAYSNASLVTTAANADNLPAVGSADTTLQTAFNLAPDSTTGSAAGDSVTVLSTKGQKGFGVFDIKFGELGTTSQESVKLTVPKSNQLTTNTYQGEITWTIAEIPAAPGA</sequence>
<gene>
    <name evidence="4" type="ORF">UC3_00424</name>
</gene>
<protein>
    <recommendedName>
        <fullName evidence="3">WxL domain-containing protein</fullName>
    </recommendedName>
</protein>
<dbReference type="Pfam" id="PF13731">
    <property type="entry name" value="WxL"/>
    <property type="match status" value="1"/>
</dbReference>
<evidence type="ECO:0000313" key="4">
    <source>
        <dbReference type="EMBL" id="EOL48873.1"/>
    </source>
</evidence>
<reference evidence="4 5" key="1">
    <citation type="submission" date="2013-02" db="EMBL/GenBank/DDBJ databases">
        <title>The Genome Sequence of Enterococcus phoeniculicola BAA-412.</title>
        <authorList>
            <consortium name="The Broad Institute Genome Sequencing Platform"/>
            <consortium name="The Broad Institute Genome Sequencing Center for Infectious Disease"/>
            <person name="Earl A.M."/>
            <person name="Gilmore M.S."/>
            <person name="Lebreton F."/>
            <person name="Walker B."/>
            <person name="Young S.K."/>
            <person name="Zeng Q."/>
            <person name="Gargeya S."/>
            <person name="Fitzgerald M."/>
            <person name="Haas B."/>
            <person name="Abouelleil A."/>
            <person name="Alvarado L."/>
            <person name="Arachchi H.M."/>
            <person name="Berlin A.M."/>
            <person name="Chapman S.B."/>
            <person name="Dewar J."/>
            <person name="Goldberg J."/>
            <person name="Griggs A."/>
            <person name="Gujja S."/>
            <person name="Hansen M."/>
            <person name="Howarth C."/>
            <person name="Imamovic A."/>
            <person name="Larimer J."/>
            <person name="McCowan C."/>
            <person name="Murphy C."/>
            <person name="Neiman D."/>
            <person name="Pearson M."/>
            <person name="Priest M."/>
            <person name="Roberts A."/>
            <person name="Saif S."/>
            <person name="Shea T."/>
            <person name="Sisk P."/>
            <person name="Sykes S."/>
            <person name="Wortman J."/>
            <person name="Nusbaum C."/>
            <person name="Birren B."/>
        </authorList>
    </citation>
    <scope>NUCLEOTIDE SEQUENCE [LARGE SCALE GENOMIC DNA]</scope>
    <source>
        <strain evidence="4 5">ATCC BAA-412</strain>
    </source>
</reference>
<dbReference type="AlphaFoldDB" id="R3U620"/>
<accession>R3U620</accession>
<keyword evidence="2" id="KW-0732">Signal</keyword>
<evidence type="ECO:0000313" key="5">
    <source>
        <dbReference type="Proteomes" id="UP000013785"/>
    </source>
</evidence>
<feature type="compositionally biased region" description="Acidic residues" evidence="1">
    <location>
        <begin position="59"/>
        <end position="69"/>
    </location>
</feature>
<dbReference type="PATRIC" id="fig|1158610.3.peg.400"/>
<dbReference type="EMBL" id="AJAT01000007">
    <property type="protein sequence ID" value="EOL48873.1"/>
    <property type="molecule type" value="Genomic_DNA"/>
</dbReference>
<feature type="region of interest" description="Disordered" evidence="1">
    <location>
        <begin position="38"/>
        <end position="69"/>
    </location>
</feature>
<dbReference type="OrthoDB" id="2180349at2"/>
<comment type="caution">
    <text evidence="4">The sequence shown here is derived from an EMBL/GenBank/DDBJ whole genome shotgun (WGS) entry which is preliminary data.</text>
</comment>
<dbReference type="Proteomes" id="UP000013785">
    <property type="component" value="Unassembled WGS sequence"/>
</dbReference>
<evidence type="ECO:0000256" key="1">
    <source>
        <dbReference type="SAM" id="MobiDB-lite"/>
    </source>
</evidence>
<evidence type="ECO:0000256" key="2">
    <source>
        <dbReference type="SAM" id="SignalP"/>
    </source>
</evidence>
<name>R3U620_9ENTE</name>
<feature type="chain" id="PRO_5004369610" description="WxL domain-containing protein" evidence="2">
    <location>
        <begin position="28"/>
        <end position="271"/>
    </location>
</feature>
<dbReference type="eggNOG" id="ENOG5032CN2">
    <property type="taxonomic scope" value="Bacteria"/>
</dbReference>
<dbReference type="InterPro" id="IPR027994">
    <property type="entry name" value="WxL_dom"/>
</dbReference>